<dbReference type="PANTHER" id="PTHR16263:SF4">
    <property type="entry name" value="TETRATRICOPEPTIDE REPEAT PROTEIN 38"/>
    <property type="match status" value="1"/>
</dbReference>
<dbReference type="SUPFAM" id="SSF48452">
    <property type="entry name" value="TPR-like"/>
    <property type="match status" value="1"/>
</dbReference>
<accession>A0ABV9KBX7</accession>
<evidence type="ECO:0000313" key="5">
    <source>
        <dbReference type="EMBL" id="MFC4667592.1"/>
    </source>
</evidence>
<evidence type="ECO:0000256" key="4">
    <source>
        <dbReference type="ARBA" id="ARBA00022803"/>
    </source>
</evidence>
<comment type="similarity">
    <text evidence="1">Belongs to the TTC38 family.</text>
</comment>
<dbReference type="EMBL" id="JBHSGI010000002">
    <property type="protein sequence ID" value="MFC4667592.1"/>
    <property type="molecule type" value="Genomic_DNA"/>
</dbReference>
<dbReference type="Gene3D" id="1.25.40.10">
    <property type="entry name" value="Tetratricopeptide repeat domain"/>
    <property type="match status" value="1"/>
</dbReference>
<gene>
    <name evidence="5" type="ORF">ACFO5X_03435</name>
</gene>
<keyword evidence="6" id="KW-1185">Reference proteome</keyword>
<dbReference type="RefSeq" id="WP_380715822.1">
    <property type="nucleotide sequence ID" value="NZ_JBHSGI010000002.1"/>
</dbReference>
<name>A0ABV9KBX7_9RHOB</name>
<evidence type="ECO:0000313" key="6">
    <source>
        <dbReference type="Proteomes" id="UP001595973"/>
    </source>
</evidence>
<dbReference type="InterPro" id="IPR011990">
    <property type="entry name" value="TPR-like_helical_dom_sf"/>
</dbReference>
<dbReference type="InterPro" id="IPR033891">
    <property type="entry name" value="TTC38"/>
</dbReference>
<evidence type="ECO:0000256" key="3">
    <source>
        <dbReference type="ARBA" id="ARBA00022737"/>
    </source>
</evidence>
<dbReference type="CDD" id="cd05804">
    <property type="entry name" value="StaR_like"/>
    <property type="match status" value="1"/>
</dbReference>
<keyword evidence="3" id="KW-0677">Repeat</keyword>
<dbReference type="PANTHER" id="PTHR16263">
    <property type="entry name" value="TETRATRICOPEPTIDE REPEAT PROTEIN 38"/>
    <property type="match status" value="1"/>
</dbReference>
<reference evidence="6" key="1">
    <citation type="journal article" date="2019" name="Int. J. Syst. Evol. Microbiol.">
        <title>The Global Catalogue of Microorganisms (GCM) 10K type strain sequencing project: providing services to taxonomists for standard genome sequencing and annotation.</title>
        <authorList>
            <consortium name="The Broad Institute Genomics Platform"/>
            <consortium name="The Broad Institute Genome Sequencing Center for Infectious Disease"/>
            <person name="Wu L."/>
            <person name="Ma J."/>
        </authorList>
    </citation>
    <scope>NUCLEOTIDE SEQUENCE [LARGE SCALE GENOMIC DNA]</scope>
    <source>
        <strain evidence="6">CGMCC 4.7283</strain>
    </source>
</reference>
<evidence type="ECO:0000256" key="2">
    <source>
        <dbReference type="ARBA" id="ARBA00019992"/>
    </source>
</evidence>
<protein>
    <recommendedName>
        <fullName evidence="2">Tetratricopeptide repeat protein 38</fullName>
    </recommendedName>
</protein>
<evidence type="ECO:0000256" key="1">
    <source>
        <dbReference type="ARBA" id="ARBA00005857"/>
    </source>
</evidence>
<proteinExistence type="inferred from homology"/>
<comment type="caution">
    <text evidence="5">The sequence shown here is derived from an EMBL/GenBank/DDBJ whole genome shotgun (WGS) entry which is preliminary data.</text>
</comment>
<sequence length="456" mass="49734">MRDDLFGQPTKVTTPEALDDWNAVQLGFLAHASATADHLATLLQAEPQFALGQAARGLFCLLLGRRELYATAQEALVAALAGAREQSVTPRETHYIAALEKWLAGAPSAAVAELEAVLDAAPTDALAMKLSQAIRFLLGDAGGMRGSVERLLPAYSADHPARGYLLGCHAFALEETGEYVRAETTGRQALWMAPNDAWGLHAVAHVYDMTGRSRQGIEWLTRQEPAWRHCNNFGYHVWWHKALLHLDLGQTDDVLALYDTRIRSDHTDDYRDISNAASLLMRLELEGIEVGERWEELADLSARRTQDGCLIFADLHYLMALTGAGRTDSAEALLARINRDADAGLDEAGLRMARPGSDAAAGLVAFGEGRNGEAFHHLARADAAMQKAGGSHAQRDVFRRLTIDAALRAGYFDHAERFLNERKNLRAGSDDGFASCRRALIAAARGMPDARSMPAE</sequence>
<organism evidence="5 6">
    <name type="scientific">Seohaeicola nanhaiensis</name>
    <dbReference type="NCBI Taxonomy" id="1387282"/>
    <lineage>
        <taxon>Bacteria</taxon>
        <taxon>Pseudomonadati</taxon>
        <taxon>Pseudomonadota</taxon>
        <taxon>Alphaproteobacteria</taxon>
        <taxon>Rhodobacterales</taxon>
        <taxon>Roseobacteraceae</taxon>
        <taxon>Seohaeicola</taxon>
    </lineage>
</organism>
<dbReference type="Proteomes" id="UP001595973">
    <property type="component" value="Unassembled WGS sequence"/>
</dbReference>
<keyword evidence="4" id="KW-0802">TPR repeat</keyword>